<reference evidence="2 3" key="1">
    <citation type="submission" date="2018-08" db="EMBL/GenBank/DDBJ databases">
        <title>A genome reference for cultivated species of the human gut microbiota.</title>
        <authorList>
            <person name="Zou Y."/>
            <person name="Xue W."/>
            <person name="Luo G."/>
        </authorList>
    </citation>
    <scope>NUCLEOTIDE SEQUENCE [LARGE SCALE GENOMIC DNA]</scope>
    <source>
        <strain evidence="2 3">AM42-38</strain>
    </source>
</reference>
<dbReference type="EMBL" id="QSFT01000001">
    <property type="protein sequence ID" value="RHA78983.1"/>
    <property type="molecule type" value="Genomic_DNA"/>
</dbReference>
<evidence type="ECO:0000256" key="1">
    <source>
        <dbReference type="SAM" id="MobiDB-lite"/>
    </source>
</evidence>
<proteinExistence type="predicted"/>
<gene>
    <name evidence="2" type="ORF">DW921_00530</name>
</gene>
<evidence type="ECO:0000313" key="2">
    <source>
        <dbReference type="EMBL" id="RHA78983.1"/>
    </source>
</evidence>
<evidence type="ECO:0000313" key="3">
    <source>
        <dbReference type="Proteomes" id="UP000283855"/>
    </source>
</evidence>
<name>A0A413T5A1_9BACT</name>
<feature type="region of interest" description="Disordered" evidence="1">
    <location>
        <begin position="102"/>
        <end position="152"/>
    </location>
</feature>
<organism evidence="2 3">
    <name type="scientific">Phocaeicola coprophilus</name>
    <dbReference type="NCBI Taxonomy" id="387090"/>
    <lineage>
        <taxon>Bacteria</taxon>
        <taxon>Pseudomonadati</taxon>
        <taxon>Bacteroidota</taxon>
        <taxon>Bacteroidia</taxon>
        <taxon>Bacteroidales</taxon>
        <taxon>Bacteroidaceae</taxon>
        <taxon>Phocaeicola</taxon>
    </lineage>
</organism>
<protein>
    <submittedName>
        <fullName evidence="2">Uncharacterized protein</fullName>
    </submittedName>
</protein>
<feature type="compositionally biased region" description="Basic and acidic residues" evidence="1">
    <location>
        <begin position="110"/>
        <end position="127"/>
    </location>
</feature>
<comment type="caution">
    <text evidence="2">The sequence shown here is derived from an EMBL/GenBank/DDBJ whole genome shotgun (WGS) entry which is preliminary data.</text>
</comment>
<dbReference type="Proteomes" id="UP000283855">
    <property type="component" value="Unassembled WGS sequence"/>
</dbReference>
<dbReference type="RefSeq" id="WP_118399795.1">
    <property type="nucleotide sequence ID" value="NZ_CABJGD010000001.1"/>
</dbReference>
<dbReference type="AlphaFoldDB" id="A0A413T5A1"/>
<feature type="compositionally biased region" description="Pro residues" evidence="1">
    <location>
        <begin position="143"/>
        <end position="152"/>
    </location>
</feature>
<accession>A0A413T5A1</accession>
<sequence length="152" mass="17432">MSDTIREIIQWLFAGGGLLALIELWRTRRKNKAASQKDVESYFQTMYEANGKTMIGLQHKIDELQNLTIRQDERIFKLERITRRAAVCRYWGSCPLRPELQKYKQFTGEPDSRPKGQSDADRNEGDYLRTGPDDTDESGTGCRPPPASSYIA</sequence>